<accession>A0A669P821</accession>
<sequence length="73" mass="7914">MFGVRQASRSSLCCSVELSLHSLLEGSHGNSYFQSCDLALSAARWVSLQQITSWDTSLPLLPWNLSSVTGGLL</sequence>
<reference evidence="1" key="1">
    <citation type="submission" date="2025-08" db="UniProtKB">
        <authorList>
            <consortium name="Ensembl"/>
        </authorList>
    </citation>
    <scope>IDENTIFICATION</scope>
</reference>
<proteinExistence type="predicted"/>
<reference evidence="1" key="2">
    <citation type="submission" date="2025-09" db="UniProtKB">
        <authorList>
            <consortium name="Ensembl"/>
        </authorList>
    </citation>
    <scope>IDENTIFICATION</scope>
</reference>
<dbReference type="Proteomes" id="UP000472261">
    <property type="component" value="Unplaced"/>
</dbReference>
<keyword evidence="2" id="KW-1185">Reference proteome</keyword>
<evidence type="ECO:0000313" key="2">
    <source>
        <dbReference type="Proteomes" id="UP000472261"/>
    </source>
</evidence>
<dbReference type="Ensembl" id="ENSPCLT00000005208.1">
    <property type="protein sequence ID" value="ENSPCLP00000003724.1"/>
    <property type="gene ID" value="ENSPCLG00000003260.1"/>
</dbReference>
<evidence type="ECO:0000313" key="1">
    <source>
        <dbReference type="Ensembl" id="ENSPCLP00000003724.1"/>
    </source>
</evidence>
<organism evidence="1 2">
    <name type="scientific">Phasianus colchicus</name>
    <name type="common">Common pheasant</name>
    <dbReference type="NCBI Taxonomy" id="9054"/>
    <lineage>
        <taxon>Eukaryota</taxon>
        <taxon>Metazoa</taxon>
        <taxon>Chordata</taxon>
        <taxon>Craniata</taxon>
        <taxon>Vertebrata</taxon>
        <taxon>Euteleostomi</taxon>
        <taxon>Archelosauria</taxon>
        <taxon>Archosauria</taxon>
        <taxon>Dinosauria</taxon>
        <taxon>Saurischia</taxon>
        <taxon>Theropoda</taxon>
        <taxon>Coelurosauria</taxon>
        <taxon>Aves</taxon>
        <taxon>Neognathae</taxon>
        <taxon>Galloanserae</taxon>
        <taxon>Galliformes</taxon>
        <taxon>Phasianidae</taxon>
        <taxon>Phasianinae</taxon>
        <taxon>Phasianus</taxon>
    </lineage>
</organism>
<dbReference type="AlphaFoldDB" id="A0A669P821"/>
<name>A0A669P821_PHACC</name>
<protein>
    <submittedName>
        <fullName evidence="1">Uncharacterized protein</fullName>
    </submittedName>
</protein>